<evidence type="ECO:0000313" key="2">
    <source>
        <dbReference type="Proteomes" id="UP001457898"/>
    </source>
</evidence>
<sequence>MTWEEIFLHLTGGGFDVYSMGQHEGKCTDPYIVLKSEGSRLEYSVEGQRYKLLLYYPAARYSQFAGYIDAVQGCMNSLYPHVKLVDDQQPHYLDDDVEAYTAGLYYQSPRVSKVNRL</sequence>
<gene>
    <name evidence="1" type="ORF">WMO65_25260</name>
</gene>
<protein>
    <submittedName>
        <fullName evidence="1">Uncharacterized protein</fullName>
    </submittedName>
</protein>
<comment type="caution">
    <text evidence="1">The sequence shown here is derived from an EMBL/GenBank/DDBJ whole genome shotgun (WGS) entry which is preliminary data.</text>
</comment>
<dbReference type="EMBL" id="JBBMFP010000040">
    <property type="protein sequence ID" value="MEQ2434308.1"/>
    <property type="molecule type" value="Genomic_DNA"/>
</dbReference>
<dbReference type="RefSeq" id="WP_349064753.1">
    <property type="nucleotide sequence ID" value="NZ_JBBMFP010000040.1"/>
</dbReference>
<accession>A0ABV1DV95</accession>
<dbReference type="Proteomes" id="UP001457898">
    <property type="component" value="Unassembled WGS sequence"/>
</dbReference>
<proteinExistence type="predicted"/>
<evidence type="ECO:0000313" key="1">
    <source>
        <dbReference type="EMBL" id="MEQ2434308.1"/>
    </source>
</evidence>
<keyword evidence="2" id="KW-1185">Reference proteome</keyword>
<organism evidence="1 2">
    <name type="scientific">Blautia caccae</name>
    <dbReference type="NCBI Taxonomy" id="3133175"/>
    <lineage>
        <taxon>Bacteria</taxon>
        <taxon>Bacillati</taxon>
        <taxon>Bacillota</taxon>
        <taxon>Clostridia</taxon>
        <taxon>Lachnospirales</taxon>
        <taxon>Lachnospiraceae</taxon>
        <taxon>Blautia</taxon>
    </lineage>
</organism>
<reference evidence="1 2" key="1">
    <citation type="submission" date="2024-03" db="EMBL/GenBank/DDBJ databases">
        <title>Human intestinal bacterial collection.</title>
        <authorList>
            <person name="Pauvert C."/>
            <person name="Hitch T.C.A."/>
            <person name="Clavel T."/>
        </authorList>
    </citation>
    <scope>NUCLEOTIDE SEQUENCE [LARGE SCALE GENOMIC DNA]</scope>
    <source>
        <strain evidence="1 2">CLA-SR-H028</strain>
    </source>
</reference>
<name>A0ABV1DV95_9FIRM</name>